<feature type="compositionally biased region" description="Polar residues" evidence="1">
    <location>
        <begin position="7"/>
        <end position="17"/>
    </location>
</feature>
<feature type="region of interest" description="Disordered" evidence="1">
    <location>
        <begin position="477"/>
        <end position="611"/>
    </location>
</feature>
<feature type="compositionally biased region" description="Basic residues" evidence="1">
    <location>
        <begin position="989"/>
        <end position="1008"/>
    </location>
</feature>
<dbReference type="GO" id="GO:0008033">
    <property type="term" value="P:tRNA processing"/>
    <property type="evidence" value="ECO:0007669"/>
    <property type="project" value="InterPro"/>
</dbReference>
<feature type="compositionally biased region" description="Basic and acidic residues" evidence="1">
    <location>
        <begin position="758"/>
        <end position="771"/>
    </location>
</feature>
<feature type="region of interest" description="Disordered" evidence="1">
    <location>
        <begin position="384"/>
        <end position="416"/>
    </location>
</feature>
<reference evidence="3" key="1">
    <citation type="journal article" date="2017" name="Nat. Ecol. Evol.">
        <title>Genome expansion and lineage-specific genetic innovations in the forest pathogenic fungi Armillaria.</title>
        <authorList>
            <person name="Sipos G."/>
            <person name="Prasanna A.N."/>
            <person name="Walter M.C."/>
            <person name="O'Connor E."/>
            <person name="Balint B."/>
            <person name="Krizsan K."/>
            <person name="Kiss B."/>
            <person name="Hess J."/>
            <person name="Varga T."/>
            <person name="Slot J."/>
            <person name="Riley R."/>
            <person name="Boka B."/>
            <person name="Rigling D."/>
            <person name="Barry K."/>
            <person name="Lee J."/>
            <person name="Mihaltcheva S."/>
            <person name="LaButti K."/>
            <person name="Lipzen A."/>
            <person name="Waldron R."/>
            <person name="Moloney N.M."/>
            <person name="Sperisen C."/>
            <person name="Kredics L."/>
            <person name="Vagvoelgyi C."/>
            <person name="Patrignani A."/>
            <person name="Fitzpatrick D."/>
            <person name="Nagy I."/>
            <person name="Doyle S."/>
            <person name="Anderson J.B."/>
            <person name="Grigoriev I.V."/>
            <person name="Gueldener U."/>
            <person name="Muensterkoetter M."/>
            <person name="Nagy L.G."/>
        </authorList>
    </citation>
    <scope>NUCLEOTIDE SEQUENCE [LARGE SCALE GENOMIC DNA]</scope>
    <source>
        <strain evidence="3">C18/9</strain>
    </source>
</reference>
<dbReference type="GO" id="GO:0004526">
    <property type="term" value="F:ribonuclease P activity"/>
    <property type="evidence" value="ECO:0007669"/>
    <property type="project" value="TreeGrafter"/>
</dbReference>
<sequence length="1008" mass="108314">MSERTAKTYTHISNRANPQKEKEKERKVVFKSVLDNPFRVRWPSVPVNLQNLILAQVLLLVEGVSAHKPRERRERNHHKKYGRKPKADNNAPAESSTVSSTEINPDIAPTSVSIDAAATSKRKRDGNDDQGSEKKKQKTDASISVLTTSSTQVDSSVVNPPVSTATSKRKREVQEEQCSEKKQKTTQSKDASVPPTNVHSTRLSNGDSGDPPADVSDHADIPLPSPVLKHLVVGINAVTKRLECQIQAARHTVVISSSGSTEESSEPPRPLKYIFVCRTDVDPPILIDHIPHLVASFNSCKPSEPIKLIPLPKGAEATLAECFNIRRISVFAFDNETAGLSTLSPILEAVPVITAPWFVPQSCASDKQIVPTHIKQVRTSVPRDMKAAKEERAAGRAAAKQKRRKDGKRDGNYPFIPSKGSALPAPAIVASTDAISTKKPPKKVIIVLPSVNLKRKRDPNERLSTVKRKVSSIVLPHASSTSLSNAMSASKRKRESEEDLGPLKKQKMLGTFVPSPPAQSEHVAGTAGPTANLKRKRNLEDKQDAKKRPRRGDSSVELTSATRSGEPFGLDTPSSTGFHANHGPGGYGDAVGSFVPVGSDTSGSGPSNGAALSSLQYCEETRTLGRRIVRLASDTSSTGDCSVGPSTANIPDSGERDYQGRLLRITGVAAIYRATLGMSAAGEPIAEVPSVRSGDPAVDVKRKRVSELEDDQGTGKRRRFAERSMMSTSRASGGTPDARQSGDMTSSLPKHLKRKRGSTRDNGLDSKRQRTAEYVDTASVASTSAPDAGGIASLDTCAEINHHPEVTVMGHYGQISEPIPDLSAGPSLASGSNATLGFVNNTAVGASSGKTFIPTTGLVIGVEAVLERLESQIQQAKNMTTFARSGLTPYKDHPRRPPLIQIFVCPADVRPVGFLDKIPRLVSRFNSCRPSDATPIKIVPLPKGAAFMLADCMKMRRIVAMAFDSNFKGSSALSLCLEDVPVMGAGQTRKNKGHKSKMSGLKGKQRVP</sequence>
<feature type="region of interest" description="Disordered" evidence="1">
    <location>
        <begin position="635"/>
        <end position="655"/>
    </location>
</feature>
<dbReference type="Pfam" id="PF08228">
    <property type="entry name" value="RNase_P_pop3"/>
    <property type="match status" value="1"/>
</dbReference>
<protein>
    <submittedName>
        <fullName evidence="2">Uncharacterized protein</fullName>
    </submittedName>
</protein>
<dbReference type="GO" id="GO:0000171">
    <property type="term" value="F:ribonuclease MRP activity"/>
    <property type="evidence" value="ECO:0007669"/>
    <property type="project" value="TreeGrafter"/>
</dbReference>
<dbReference type="OrthoDB" id="20109at2759"/>
<feature type="compositionally biased region" description="Basic and acidic residues" evidence="1">
    <location>
        <begin position="125"/>
        <end position="134"/>
    </location>
</feature>
<dbReference type="EMBL" id="FUEG01000006">
    <property type="protein sequence ID" value="SJL06181.1"/>
    <property type="molecule type" value="Genomic_DNA"/>
</dbReference>
<feature type="compositionally biased region" description="Low complexity" evidence="1">
    <location>
        <begin position="478"/>
        <end position="489"/>
    </location>
</feature>
<dbReference type="GO" id="GO:0000172">
    <property type="term" value="C:ribonuclease MRP complex"/>
    <property type="evidence" value="ECO:0007669"/>
    <property type="project" value="TreeGrafter"/>
</dbReference>
<feature type="compositionally biased region" description="Basic and acidic residues" evidence="1">
    <location>
        <begin position="172"/>
        <end position="183"/>
    </location>
</feature>
<gene>
    <name evidence="2" type="ORF">ARMOST_09517</name>
</gene>
<dbReference type="Proteomes" id="UP000219338">
    <property type="component" value="Unassembled WGS sequence"/>
</dbReference>
<organism evidence="2 3">
    <name type="scientific">Armillaria ostoyae</name>
    <name type="common">Armillaria root rot fungus</name>
    <dbReference type="NCBI Taxonomy" id="47428"/>
    <lineage>
        <taxon>Eukaryota</taxon>
        <taxon>Fungi</taxon>
        <taxon>Dikarya</taxon>
        <taxon>Basidiomycota</taxon>
        <taxon>Agaricomycotina</taxon>
        <taxon>Agaricomycetes</taxon>
        <taxon>Agaricomycetidae</taxon>
        <taxon>Agaricales</taxon>
        <taxon>Marasmiineae</taxon>
        <taxon>Physalacriaceae</taxon>
        <taxon>Armillaria</taxon>
    </lineage>
</organism>
<dbReference type="InterPro" id="IPR013241">
    <property type="entry name" value="RNase_P_Pop3"/>
</dbReference>
<dbReference type="GO" id="GO:0034965">
    <property type="term" value="P:intronic box C/D snoRNA processing"/>
    <property type="evidence" value="ECO:0007669"/>
    <property type="project" value="TreeGrafter"/>
</dbReference>
<feature type="region of interest" description="Disordered" evidence="1">
    <location>
        <begin position="986"/>
        <end position="1008"/>
    </location>
</feature>
<feature type="compositionally biased region" description="Polar residues" evidence="1">
    <location>
        <begin position="635"/>
        <end position="650"/>
    </location>
</feature>
<feature type="compositionally biased region" description="Basic and acidic residues" evidence="1">
    <location>
        <begin position="538"/>
        <end position="554"/>
    </location>
</feature>
<feature type="region of interest" description="Disordered" evidence="1">
    <location>
        <begin position="688"/>
        <end position="771"/>
    </location>
</feature>
<dbReference type="AlphaFoldDB" id="A0A284RBP9"/>
<feature type="compositionally biased region" description="Polar residues" evidence="1">
    <location>
        <begin position="185"/>
        <end position="207"/>
    </location>
</feature>
<feature type="region of interest" description="Disordered" evidence="1">
    <location>
        <begin position="69"/>
        <end position="221"/>
    </location>
</feature>
<evidence type="ECO:0000313" key="3">
    <source>
        <dbReference type="Proteomes" id="UP000219338"/>
    </source>
</evidence>
<feature type="compositionally biased region" description="Polar residues" evidence="1">
    <location>
        <begin position="599"/>
        <end position="611"/>
    </location>
</feature>
<dbReference type="GO" id="GO:0005829">
    <property type="term" value="C:cytosol"/>
    <property type="evidence" value="ECO:0007669"/>
    <property type="project" value="TreeGrafter"/>
</dbReference>
<dbReference type="GO" id="GO:0006364">
    <property type="term" value="P:rRNA processing"/>
    <property type="evidence" value="ECO:0007669"/>
    <property type="project" value="InterPro"/>
</dbReference>
<feature type="compositionally biased region" description="Basic and acidic residues" evidence="1">
    <location>
        <begin position="384"/>
        <end position="394"/>
    </location>
</feature>
<feature type="region of interest" description="Disordered" evidence="1">
    <location>
        <begin position="1"/>
        <end position="24"/>
    </location>
</feature>
<feature type="compositionally biased region" description="Basic residues" evidence="1">
    <location>
        <begin position="69"/>
        <end position="84"/>
    </location>
</feature>
<keyword evidence="3" id="KW-1185">Reference proteome</keyword>
<dbReference type="GO" id="GO:0005655">
    <property type="term" value="C:nucleolar ribonuclease P complex"/>
    <property type="evidence" value="ECO:0007669"/>
    <property type="project" value="TreeGrafter"/>
</dbReference>
<proteinExistence type="predicted"/>
<dbReference type="STRING" id="47428.A0A284RBP9"/>
<evidence type="ECO:0000256" key="1">
    <source>
        <dbReference type="SAM" id="MobiDB-lite"/>
    </source>
</evidence>
<feature type="compositionally biased region" description="Low complexity" evidence="1">
    <location>
        <begin position="144"/>
        <end position="158"/>
    </location>
</feature>
<dbReference type="PANTHER" id="PTHR28272:SF1">
    <property type="entry name" value="RIBONUCLEASES P_MRP PROTEIN SUBUNIT POP3"/>
    <property type="match status" value="1"/>
</dbReference>
<accession>A0A284RBP9</accession>
<feature type="compositionally biased region" description="Polar residues" evidence="1">
    <location>
        <begin position="92"/>
        <end position="103"/>
    </location>
</feature>
<name>A0A284RBP9_ARMOS</name>
<dbReference type="PANTHER" id="PTHR28272">
    <property type="entry name" value="RIBONUCLEASES P/MRP PROTEIN SUBUNIT POP3"/>
    <property type="match status" value="1"/>
</dbReference>
<evidence type="ECO:0000313" key="2">
    <source>
        <dbReference type="EMBL" id="SJL06181.1"/>
    </source>
</evidence>